<dbReference type="Pfam" id="PF13329">
    <property type="entry name" value="ATG2_CAD"/>
    <property type="match status" value="1"/>
</dbReference>
<comment type="catalytic activity">
    <reaction evidence="10">
        <text>a 1,2-diacyl-sn-glycero-3-phospho-L-serine(in) = a 1,2-diacyl-sn-glycero-3-phospho-L-serine(out)</text>
        <dbReference type="Rhea" id="RHEA:38663"/>
        <dbReference type="ChEBI" id="CHEBI:57262"/>
    </reaction>
</comment>
<dbReference type="GO" id="GO:0034045">
    <property type="term" value="C:phagophore assembly site membrane"/>
    <property type="evidence" value="ECO:0007669"/>
    <property type="project" value="UniProtKB-SubCell"/>
</dbReference>
<keyword evidence="5" id="KW-0813">Transport</keyword>
<keyword evidence="14" id="KW-1185">Reference proteome</keyword>
<evidence type="ECO:0000256" key="4">
    <source>
        <dbReference type="ARBA" id="ARBA00018070"/>
    </source>
</evidence>
<feature type="compositionally biased region" description="Gly residues" evidence="12">
    <location>
        <begin position="81"/>
        <end position="90"/>
    </location>
</feature>
<keyword evidence="6" id="KW-0256">Endoplasmic reticulum</keyword>
<proteinExistence type="inferred from homology"/>
<keyword evidence="8" id="KW-0445">Lipid transport</keyword>
<evidence type="ECO:0000313" key="14">
    <source>
        <dbReference type="Proteomes" id="UP000664859"/>
    </source>
</evidence>
<sequence length="356" mass="38340">MVTLQLTARSPGTQATIIAAAQHPPGSPSAPRTPLVIGDEYMLRVRLLPLHLSFGQHTIDFLTAFAPPPPPSNAAKACGSDQGGGSGGGDDQPDEMSLFLQSCDIGPFKLRIDYQPRLINLRALQNGAYLELLNLFPLEGVGLQVERVQLSGVTGFAAVVNACLESWVRDVTGSQLHKFLAGTAAVRPLVNVGRGMADLVLVPLKQYKRDGKILRGIRKGTAQCAGRVLAETLNTSYKLVRYVSRTLDDIVTPGAADGTSRAMQCYDVQPRGVMDSLEQAYVSLSREVLSAAHTIVAIPYEEREELGGYARTVVRALPIAVLRPVIGATEAVSFALLGFRNTLQPGKKKEEEAQWQ</sequence>
<accession>A0A835YJZ3</accession>
<evidence type="ECO:0000256" key="8">
    <source>
        <dbReference type="ARBA" id="ARBA00023055"/>
    </source>
</evidence>
<name>A0A835YJZ3_9STRA</name>
<protein>
    <recommendedName>
        <fullName evidence="4">Autophagy-related protein 2</fullName>
    </recommendedName>
</protein>
<keyword evidence="9" id="KW-0472">Membrane</keyword>
<feature type="region of interest" description="Disordered" evidence="12">
    <location>
        <begin position="72"/>
        <end position="93"/>
    </location>
</feature>
<dbReference type="GO" id="GO:0005789">
    <property type="term" value="C:endoplasmic reticulum membrane"/>
    <property type="evidence" value="ECO:0007669"/>
    <property type="project" value="UniProtKB-SubCell"/>
</dbReference>
<dbReference type="PANTHER" id="PTHR13190:SF1">
    <property type="entry name" value="AUTOPHAGY-RELATED 2, ISOFORM A"/>
    <property type="match status" value="1"/>
</dbReference>
<evidence type="ECO:0000256" key="5">
    <source>
        <dbReference type="ARBA" id="ARBA00022448"/>
    </source>
</evidence>
<evidence type="ECO:0000256" key="10">
    <source>
        <dbReference type="ARBA" id="ARBA00024479"/>
    </source>
</evidence>
<dbReference type="PANTHER" id="PTHR13190">
    <property type="entry name" value="AUTOPHAGY-RELATED 2, ISOFORM A"/>
    <property type="match status" value="1"/>
</dbReference>
<evidence type="ECO:0000256" key="9">
    <source>
        <dbReference type="ARBA" id="ARBA00023136"/>
    </source>
</evidence>
<comment type="subcellular location">
    <subcellularLocation>
        <location evidence="1">Endoplasmic reticulum membrane</location>
        <topology evidence="1">Peripheral membrane protein</topology>
    </subcellularLocation>
    <subcellularLocation>
        <location evidence="2">Preautophagosomal structure membrane</location>
        <topology evidence="2">Peripheral membrane protein</topology>
    </subcellularLocation>
</comment>
<reference evidence="13" key="1">
    <citation type="submission" date="2021-02" db="EMBL/GenBank/DDBJ databases">
        <title>First Annotated Genome of the Yellow-green Alga Tribonema minus.</title>
        <authorList>
            <person name="Mahan K.M."/>
        </authorList>
    </citation>
    <scope>NUCLEOTIDE SEQUENCE</scope>
    <source>
        <strain evidence="13">UTEX B ZZ1240</strain>
    </source>
</reference>
<comment type="caution">
    <text evidence="13">The sequence shown here is derived from an EMBL/GenBank/DDBJ whole genome shotgun (WGS) entry which is preliminary data.</text>
</comment>
<dbReference type="GO" id="GO:0032266">
    <property type="term" value="F:phosphatidylinositol-3-phosphate binding"/>
    <property type="evidence" value="ECO:0007669"/>
    <property type="project" value="TreeGrafter"/>
</dbReference>
<dbReference type="EMBL" id="JAFCMP010000533">
    <property type="protein sequence ID" value="KAG5176762.1"/>
    <property type="molecule type" value="Genomic_DNA"/>
</dbReference>
<dbReference type="GO" id="GO:0034727">
    <property type="term" value="P:piecemeal microautophagy of the nucleus"/>
    <property type="evidence" value="ECO:0007669"/>
    <property type="project" value="TreeGrafter"/>
</dbReference>
<organism evidence="13 14">
    <name type="scientific">Tribonema minus</name>
    <dbReference type="NCBI Taxonomy" id="303371"/>
    <lineage>
        <taxon>Eukaryota</taxon>
        <taxon>Sar</taxon>
        <taxon>Stramenopiles</taxon>
        <taxon>Ochrophyta</taxon>
        <taxon>PX clade</taxon>
        <taxon>Xanthophyceae</taxon>
        <taxon>Tribonematales</taxon>
        <taxon>Tribonemataceae</taxon>
        <taxon>Tribonema</taxon>
    </lineage>
</organism>
<dbReference type="OrthoDB" id="18982at2759"/>
<keyword evidence="7" id="KW-0072">Autophagy</keyword>
<evidence type="ECO:0000256" key="2">
    <source>
        <dbReference type="ARBA" id="ARBA00004623"/>
    </source>
</evidence>
<dbReference type="Proteomes" id="UP000664859">
    <property type="component" value="Unassembled WGS sequence"/>
</dbReference>
<dbReference type="GO" id="GO:0061709">
    <property type="term" value="P:reticulophagy"/>
    <property type="evidence" value="ECO:0007669"/>
    <property type="project" value="TreeGrafter"/>
</dbReference>
<dbReference type="InterPro" id="IPR026849">
    <property type="entry name" value="ATG2"/>
</dbReference>
<evidence type="ECO:0000256" key="7">
    <source>
        <dbReference type="ARBA" id="ARBA00023006"/>
    </source>
</evidence>
<dbReference type="GO" id="GO:0043495">
    <property type="term" value="F:protein-membrane adaptor activity"/>
    <property type="evidence" value="ECO:0007669"/>
    <property type="project" value="TreeGrafter"/>
</dbReference>
<comment type="similarity">
    <text evidence="3">Belongs to the ATG2 family.</text>
</comment>
<evidence type="ECO:0000256" key="3">
    <source>
        <dbReference type="ARBA" id="ARBA00009714"/>
    </source>
</evidence>
<dbReference type="GO" id="GO:0000422">
    <property type="term" value="P:autophagy of mitochondrion"/>
    <property type="evidence" value="ECO:0007669"/>
    <property type="project" value="TreeGrafter"/>
</dbReference>
<dbReference type="AlphaFoldDB" id="A0A835YJZ3"/>
<dbReference type="GO" id="GO:0000045">
    <property type="term" value="P:autophagosome assembly"/>
    <property type="evidence" value="ECO:0007669"/>
    <property type="project" value="TreeGrafter"/>
</dbReference>
<dbReference type="GO" id="GO:0061723">
    <property type="term" value="P:glycophagy"/>
    <property type="evidence" value="ECO:0007669"/>
    <property type="project" value="TreeGrafter"/>
</dbReference>
<gene>
    <name evidence="13" type="ORF">JKP88DRAFT_270810</name>
</gene>
<comment type="catalytic activity">
    <reaction evidence="11">
        <text>a 1,2-diacyl-sn-glycero-3-phosphoethanolamine(in) = a 1,2-diacyl-sn-glycero-3-phosphoethanolamine(out)</text>
        <dbReference type="Rhea" id="RHEA:38895"/>
        <dbReference type="ChEBI" id="CHEBI:64612"/>
    </reaction>
</comment>
<evidence type="ECO:0000256" key="1">
    <source>
        <dbReference type="ARBA" id="ARBA00004406"/>
    </source>
</evidence>
<evidence type="ECO:0000256" key="12">
    <source>
        <dbReference type="SAM" id="MobiDB-lite"/>
    </source>
</evidence>
<dbReference type="GO" id="GO:0061908">
    <property type="term" value="C:phagophore"/>
    <property type="evidence" value="ECO:0007669"/>
    <property type="project" value="TreeGrafter"/>
</dbReference>
<dbReference type="GO" id="GO:0006869">
    <property type="term" value="P:lipid transport"/>
    <property type="evidence" value="ECO:0007669"/>
    <property type="project" value="UniProtKB-KW"/>
</dbReference>
<evidence type="ECO:0000256" key="6">
    <source>
        <dbReference type="ARBA" id="ARBA00022824"/>
    </source>
</evidence>
<evidence type="ECO:0000313" key="13">
    <source>
        <dbReference type="EMBL" id="KAG5176762.1"/>
    </source>
</evidence>
<evidence type="ECO:0000256" key="11">
    <source>
        <dbReference type="ARBA" id="ARBA00024615"/>
    </source>
</evidence>